<feature type="transmembrane region" description="Helical" evidence="9">
    <location>
        <begin position="26"/>
        <end position="47"/>
    </location>
</feature>
<comment type="caution">
    <text evidence="10">The sequence shown here is derived from an EMBL/GenBank/DDBJ whole genome shotgun (WGS) entry which is preliminary data.</text>
</comment>
<evidence type="ECO:0000256" key="1">
    <source>
        <dbReference type="ARBA" id="ARBA00004370"/>
    </source>
</evidence>
<organism evidence="10 11">
    <name type="scientific">Phocicoccus schoeneichii</name>
    <dbReference type="NCBI Taxonomy" id="1812261"/>
    <lineage>
        <taxon>Bacteria</taxon>
        <taxon>Bacillati</taxon>
        <taxon>Bacillota</taxon>
        <taxon>Bacilli</taxon>
        <taxon>Bacillales</taxon>
        <taxon>Salinicoccaceae</taxon>
        <taxon>Phocicoccus</taxon>
    </lineage>
</organism>
<evidence type="ECO:0000256" key="7">
    <source>
        <dbReference type="ARBA" id="ARBA00023010"/>
    </source>
</evidence>
<comment type="subcellular location">
    <subcellularLocation>
        <location evidence="9">Cell membrane</location>
        <topology evidence="9">Single-pass membrane protein</topology>
    </subcellularLocation>
    <subcellularLocation>
        <location evidence="1">Membrane</location>
    </subcellularLocation>
</comment>
<accession>A0A6V7R0B1</accession>
<gene>
    <name evidence="9 10" type="primary">secE</name>
    <name evidence="10" type="ORF">JEOSCH030_00076</name>
</gene>
<reference evidence="10 11" key="1">
    <citation type="submission" date="2020-07" db="EMBL/GenBank/DDBJ databases">
        <authorList>
            <person name="Criscuolo A."/>
        </authorList>
    </citation>
    <scope>NUCLEOTIDE SEQUENCE [LARGE SCALE GENOMIC DNA]</scope>
    <source>
        <strain evidence="11">CIP 111030</strain>
    </source>
</reference>
<dbReference type="NCBIfam" id="TIGR00964">
    <property type="entry name" value="secE_bact"/>
    <property type="match status" value="1"/>
</dbReference>
<dbReference type="InterPro" id="IPR001901">
    <property type="entry name" value="Translocase_SecE/Sec61-g"/>
</dbReference>
<dbReference type="InterPro" id="IPR005807">
    <property type="entry name" value="SecE_bac"/>
</dbReference>
<dbReference type="RefSeq" id="WP_186084391.1">
    <property type="nucleotide sequence ID" value="NZ_BMDB01000003.1"/>
</dbReference>
<evidence type="ECO:0000256" key="8">
    <source>
        <dbReference type="ARBA" id="ARBA00023136"/>
    </source>
</evidence>
<evidence type="ECO:0000256" key="5">
    <source>
        <dbReference type="ARBA" id="ARBA00022927"/>
    </source>
</evidence>
<dbReference type="PROSITE" id="PS01067">
    <property type="entry name" value="SECE_SEC61G"/>
    <property type="match status" value="1"/>
</dbReference>
<dbReference type="GO" id="GO:0006605">
    <property type="term" value="P:protein targeting"/>
    <property type="evidence" value="ECO:0007669"/>
    <property type="project" value="UniProtKB-UniRule"/>
</dbReference>
<keyword evidence="7 9" id="KW-0811">Translocation</keyword>
<evidence type="ECO:0000256" key="6">
    <source>
        <dbReference type="ARBA" id="ARBA00022989"/>
    </source>
</evidence>
<dbReference type="GO" id="GO:0008320">
    <property type="term" value="F:protein transmembrane transporter activity"/>
    <property type="evidence" value="ECO:0007669"/>
    <property type="project" value="UniProtKB-UniRule"/>
</dbReference>
<dbReference type="AlphaFoldDB" id="A0A6V7R0B1"/>
<name>A0A6V7R0B1_9BACL</name>
<dbReference type="EMBL" id="CAJEWE010000003">
    <property type="protein sequence ID" value="CAD2070736.1"/>
    <property type="molecule type" value="Genomic_DNA"/>
</dbReference>
<evidence type="ECO:0000313" key="10">
    <source>
        <dbReference type="EMBL" id="CAD2070736.1"/>
    </source>
</evidence>
<keyword evidence="8 9" id="KW-0472">Membrane</keyword>
<keyword evidence="5 9" id="KW-0653">Protein transport</keyword>
<dbReference type="GO" id="GO:0043952">
    <property type="term" value="P:protein transport by the Sec complex"/>
    <property type="evidence" value="ECO:0007669"/>
    <property type="project" value="UniProtKB-UniRule"/>
</dbReference>
<evidence type="ECO:0000256" key="9">
    <source>
        <dbReference type="HAMAP-Rule" id="MF_00422"/>
    </source>
</evidence>
<comment type="function">
    <text evidence="9">Essential subunit of the Sec protein translocation channel SecYEG. Clamps together the 2 halves of SecY. May contact the channel plug during translocation.</text>
</comment>
<comment type="subunit">
    <text evidence="9">Component of the Sec protein translocase complex. Heterotrimer consisting of SecY, SecE and SecG subunits. The heterotrimers can form oligomers, although 1 heterotrimer is thought to be able to translocate proteins. Interacts with the ribosome. Interacts with SecDF, and other proteins may be involved. Interacts with SecA.</text>
</comment>
<keyword evidence="3 9" id="KW-1003">Cell membrane</keyword>
<evidence type="ECO:0000256" key="3">
    <source>
        <dbReference type="ARBA" id="ARBA00022475"/>
    </source>
</evidence>
<dbReference type="GO" id="GO:0009306">
    <property type="term" value="P:protein secretion"/>
    <property type="evidence" value="ECO:0007669"/>
    <property type="project" value="UniProtKB-UniRule"/>
</dbReference>
<dbReference type="GO" id="GO:0005886">
    <property type="term" value="C:plasma membrane"/>
    <property type="evidence" value="ECO:0007669"/>
    <property type="project" value="UniProtKB-SubCell"/>
</dbReference>
<evidence type="ECO:0000256" key="2">
    <source>
        <dbReference type="ARBA" id="ARBA00022448"/>
    </source>
</evidence>
<dbReference type="PANTHER" id="PTHR33910">
    <property type="entry name" value="PROTEIN TRANSLOCASE SUBUNIT SECE"/>
    <property type="match status" value="1"/>
</dbReference>
<dbReference type="InterPro" id="IPR038379">
    <property type="entry name" value="SecE_sf"/>
</dbReference>
<dbReference type="Gene3D" id="1.20.5.1030">
    <property type="entry name" value="Preprotein translocase secy subunit"/>
    <property type="match status" value="1"/>
</dbReference>
<comment type="similarity">
    <text evidence="9">Belongs to the SecE/SEC61-gamma family.</text>
</comment>
<keyword evidence="6 9" id="KW-1133">Transmembrane helix</keyword>
<dbReference type="GO" id="GO:0065002">
    <property type="term" value="P:intracellular protein transmembrane transport"/>
    <property type="evidence" value="ECO:0007669"/>
    <property type="project" value="UniProtKB-UniRule"/>
</dbReference>
<proteinExistence type="inferred from homology"/>
<sequence length="58" mass="6686">MNNNKNFFANVVSEMKKVSWPTGKEVVNYTTIVVVTVIFFLFFFYAIDLGVTFLIDNV</sequence>
<dbReference type="Proteomes" id="UP000521032">
    <property type="component" value="Unassembled WGS sequence"/>
</dbReference>
<keyword evidence="11" id="KW-1185">Reference proteome</keyword>
<evidence type="ECO:0000313" key="11">
    <source>
        <dbReference type="Proteomes" id="UP000521032"/>
    </source>
</evidence>
<evidence type="ECO:0000256" key="4">
    <source>
        <dbReference type="ARBA" id="ARBA00022692"/>
    </source>
</evidence>
<keyword evidence="2 9" id="KW-0813">Transport</keyword>
<dbReference type="PANTHER" id="PTHR33910:SF1">
    <property type="entry name" value="PROTEIN TRANSLOCASE SUBUNIT SECE"/>
    <property type="match status" value="1"/>
</dbReference>
<dbReference type="Pfam" id="PF00584">
    <property type="entry name" value="SecE"/>
    <property type="match status" value="1"/>
</dbReference>
<protein>
    <recommendedName>
        <fullName evidence="9">Protein translocase subunit SecE</fullName>
    </recommendedName>
</protein>
<keyword evidence="4 9" id="KW-0812">Transmembrane</keyword>
<dbReference type="HAMAP" id="MF_00422">
    <property type="entry name" value="SecE"/>
    <property type="match status" value="1"/>
</dbReference>